<dbReference type="STRING" id="619304.SAMN05421760_106159"/>
<gene>
    <name evidence="1" type="ORF">SAMN05421760_106159</name>
</gene>
<dbReference type="AlphaFoldDB" id="A0A1N7MKZ9"/>
<dbReference type="Proteomes" id="UP000185999">
    <property type="component" value="Unassembled WGS sequence"/>
</dbReference>
<organism evidence="1 2">
    <name type="scientific">Neptunomonas antarctica</name>
    <dbReference type="NCBI Taxonomy" id="619304"/>
    <lineage>
        <taxon>Bacteria</taxon>
        <taxon>Pseudomonadati</taxon>
        <taxon>Pseudomonadota</taxon>
        <taxon>Gammaproteobacteria</taxon>
        <taxon>Oceanospirillales</taxon>
        <taxon>Oceanospirillaceae</taxon>
        <taxon>Neptunomonas</taxon>
    </lineage>
</organism>
<reference evidence="2" key="1">
    <citation type="submission" date="2017-01" db="EMBL/GenBank/DDBJ databases">
        <authorList>
            <person name="Varghese N."/>
            <person name="Submissions S."/>
        </authorList>
    </citation>
    <scope>NUCLEOTIDE SEQUENCE [LARGE SCALE GENOMIC DNA]</scope>
    <source>
        <strain evidence="2">DSM 22306</strain>
    </source>
</reference>
<dbReference type="OrthoDB" id="6114420at2"/>
<dbReference type="Gene3D" id="3.30.1330.60">
    <property type="entry name" value="OmpA-like domain"/>
    <property type="match status" value="1"/>
</dbReference>
<keyword evidence="2" id="KW-1185">Reference proteome</keyword>
<sequence>MKFVLSIFLLVALGVYSLPYVIRDQVVMWLKGHGAEHASFEKVDIHWLSGTVELLRLQADSVGAPPMRVGHVKVTLDYPSLFEKRILINQVLLSDVTSGIYQQGDDLWLGPVNLSQFKADTEIAEPATQASEWRVGIANVSLQNITWTLDIPQHKQKLVIDNAGLSSLYQWDEQASTQLTLDGVLNGSRITLNTDAVPLPENKTSTIRLVLDHFPLQSILKPWVPQLTGSLTTNLEIILDLTGSSGMLSHSGSVSLDGFAWQGAQIAVADPHLEWSGKGDVVLNDGALQTVSIDGSLQSRDIKLEQGSQLALLISQLNWKGALNLVFKDQQISGVKGPQNLTIKGLQLRQSDPLSNAGESNTAQSDTLQFNASKITQNGPLDMRFEGGLPQQLNTQIKLNIAAPVLKNAQLDLAMEQLSLTSALAINWQGNELRGVSATPTIVLQQLKLSQDGRLAVALGSAEMAAVLVDMPVSEPAVEKISLKASSLNVAILKEPLQLLDLGSLGLTNGFYSMKKISAEQLTFTELKTNYKQGQQPMSTIGEVQLKGLLLTDLTRLVINDVRVKDTQTYVSVTKKQGIKEIDRLTDALATLDVNTPPEKPAKAKPTTTGASKEAAFTARLEQLMMTGKNLISIEDHSVNPAFKSVVDIKELKVEKIDTGKAELSPFNLLASINTHAKLSASGKINLLGGGKNGEWKLDLKNAELPVVSPYAGKYVGYFLQSGQMDFSSSGTLKAGVLAGTNRIKLNRLEVQPAQTQATDEFNNTLSMPLGTAISVLQDSSDNIKLDLPVEGSLDDPQFGYQSIINNLATKGLKKAAFSFLTKALQPYGALISLASTAIDANKSGAFITLAPVNFDVGTSTVSADMSGYLGKIGEMMKARKGLRLNVCGNAVKEDRTHLLPLLDKENQAKAKPLPPAELEALMLERLQTLASARGEQVTRMLLDRDVPKNRLFSCFPVLDLTNDQLKPGVILGL</sequence>
<dbReference type="Pfam" id="PF05359">
    <property type="entry name" value="DUF748"/>
    <property type="match status" value="1"/>
</dbReference>
<name>A0A1N7MKZ9_9GAMM</name>
<evidence type="ECO:0000313" key="2">
    <source>
        <dbReference type="Proteomes" id="UP000185999"/>
    </source>
</evidence>
<evidence type="ECO:0000313" key="1">
    <source>
        <dbReference type="EMBL" id="SIS86777.1"/>
    </source>
</evidence>
<evidence type="ECO:0008006" key="3">
    <source>
        <dbReference type="Google" id="ProtNLM"/>
    </source>
</evidence>
<proteinExistence type="predicted"/>
<dbReference type="EMBL" id="FTOE01000006">
    <property type="protein sequence ID" value="SIS86777.1"/>
    <property type="molecule type" value="Genomic_DNA"/>
</dbReference>
<protein>
    <recommendedName>
        <fullName evidence="3">DUF748 domain-containing protein</fullName>
    </recommendedName>
</protein>
<dbReference type="InterPro" id="IPR036737">
    <property type="entry name" value="OmpA-like_sf"/>
</dbReference>
<dbReference type="RefSeq" id="WP_054340462.1">
    <property type="nucleotide sequence ID" value="NZ_FTOE01000006.1"/>
</dbReference>
<accession>A0A1N7MKZ9</accession>
<dbReference type="InterPro" id="IPR008023">
    <property type="entry name" value="DUF748"/>
</dbReference>